<comment type="similarity">
    <text evidence="1 4">Belongs to the eukaryotic ribosomal protein eL13 family.</text>
</comment>
<evidence type="ECO:0000313" key="6">
    <source>
        <dbReference type="EMBL" id="KAH3776299.1"/>
    </source>
</evidence>
<evidence type="ECO:0000256" key="1">
    <source>
        <dbReference type="ARBA" id="ARBA00005640"/>
    </source>
</evidence>
<dbReference type="GO" id="GO:0022625">
    <property type="term" value="C:cytosolic large ribosomal subunit"/>
    <property type="evidence" value="ECO:0007669"/>
    <property type="project" value="TreeGrafter"/>
</dbReference>
<dbReference type="GO" id="GO:0003735">
    <property type="term" value="F:structural constituent of ribosome"/>
    <property type="evidence" value="ECO:0007669"/>
    <property type="project" value="InterPro"/>
</dbReference>
<reference evidence="6" key="1">
    <citation type="journal article" date="2019" name="bioRxiv">
        <title>The Genome of the Zebra Mussel, Dreissena polymorpha: A Resource for Invasive Species Research.</title>
        <authorList>
            <person name="McCartney M.A."/>
            <person name="Auch B."/>
            <person name="Kono T."/>
            <person name="Mallez S."/>
            <person name="Zhang Y."/>
            <person name="Obille A."/>
            <person name="Becker A."/>
            <person name="Abrahante J.E."/>
            <person name="Garbe J."/>
            <person name="Badalamenti J.P."/>
            <person name="Herman A."/>
            <person name="Mangelson H."/>
            <person name="Liachko I."/>
            <person name="Sullivan S."/>
            <person name="Sone E.D."/>
            <person name="Koren S."/>
            <person name="Silverstein K.A.T."/>
            <person name="Beckman K.B."/>
            <person name="Gohl D.M."/>
        </authorList>
    </citation>
    <scope>NUCLEOTIDE SEQUENCE</scope>
    <source>
        <strain evidence="6">Duluth1</strain>
        <tissue evidence="6">Whole animal</tissue>
    </source>
</reference>
<dbReference type="InterPro" id="IPR018256">
    <property type="entry name" value="Ribosomal_eL13_CS"/>
</dbReference>
<dbReference type="OrthoDB" id="10264538at2759"/>
<keyword evidence="2 4" id="KW-0689">Ribosomal protein</keyword>
<dbReference type="InterPro" id="IPR001380">
    <property type="entry name" value="Ribosomal_eL13"/>
</dbReference>
<feature type="region of interest" description="Disordered" evidence="5">
    <location>
        <begin position="191"/>
        <end position="219"/>
    </location>
</feature>
<proteinExistence type="inferred from homology"/>
<accession>A0A9D4IKG3</accession>
<dbReference type="Proteomes" id="UP000828390">
    <property type="component" value="Unassembled WGS sequence"/>
</dbReference>
<dbReference type="PANTHER" id="PTHR11722">
    <property type="entry name" value="60S RIBOSOMAL PROTEIN L13"/>
    <property type="match status" value="1"/>
</dbReference>
<evidence type="ECO:0000256" key="2">
    <source>
        <dbReference type="ARBA" id="ARBA00022980"/>
    </source>
</evidence>
<gene>
    <name evidence="6" type="ORF">DPMN_177720</name>
</gene>
<dbReference type="EMBL" id="JAIWYP010000009">
    <property type="protein sequence ID" value="KAH3776299.1"/>
    <property type="molecule type" value="Genomic_DNA"/>
</dbReference>
<dbReference type="PROSITE" id="PS01104">
    <property type="entry name" value="RIBOSOMAL_L13E"/>
    <property type="match status" value="1"/>
</dbReference>
<dbReference type="Pfam" id="PF01294">
    <property type="entry name" value="Ribosomal_L13e"/>
    <property type="match status" value="1"/>
</dbReference>
<dbReference type="GO" id="GO:0006412">
    <property type="term" value="P:translation"/>
    <property type="evidence" value="ECO:0007669"/>
    <property type="project" value="InterPro"/>
</dbReference>
<evidence type="ECO:0000256" key="5">
    <source>
        <dbReference type="SAM" id="MobiDB-lite"/>
    </source>
</evidence>
<dbReference type="PANTHER" id="PTHR11722:SF0">
    <property type="entry name" value="LARGE RIBOSOMAL SUBUNIT PROTEIN EL13"/>
    <property type="match status" value="1"/>
</dbReference>
<dbReference type="FunFam" id="1.20.5.110:FF:000003">
    <property type="entry name" value="60S ribosomal protein L13"/>
    <property type="match status" value="1"/>
</dbReference>
<name>A0A9D4IKG3_DREPO</name>
<evidence type="ECO:0000256" key="4">
    <source>
        <dbReference type="RuleBase" id="RU000572"/>
    </source>
</evidence>
<protein>
    <recommendedName>
        <fullName evidence="4">60S ribosomal protein L13</fullName>
    </recommendedName>
</protein>
<sequence>MSPRRNNVIPNGHFHKDWQIRVKCWFNQPMRKKRRMAKRVQKARKIAPRPMAGPLRPIVRCPTFKYNTKVRAGRGFTLQELKAAGIFKRQALCIGVAVDYRRRNHSMESLQQNVQRLKEYKSKLILFPKKQSKPNKGDATEEEIKMATQLSGPLMPITQRVVREKARVITDDEKRFDPYFSLRQARANKRLQGFRAKKAKQAAADGVGGGEKGKKKDKE</sequence>
<evidence type="ECO:0000256" key="3">
    <source>
        <dbReference type="ARBA" id="ARBA00023274"/>
    </source>
</evidence>
<organism evidence="6 7">
    <name type="scientific">Dreissena polymorpha</name>
    <name type="common">Zebra mussel</name>
    <name type="synonym">Mytilus polymorpha</name>
    <dbReference type="NCBI Taxonomy" id="45954"/>
    <lineage>
        <taxon>Eukaryota</taxon>
        <taxon>Metazoa</taxon>
        <taxon>Spiralia</taxon>
        <taxon>Lophotrochozoa</taxon>
        <taxon>Mollusca</taxon>
        <taxon>Bivalvia</taxon>
        <taxon>Autobranchia</taxon>
        <taxon>Heteroconchia</taxon>
        <taxon>Euheterodonta</taxon>
        <taxon>Imparidentia</taxon>
        <taxon>Neoheterodontei</taxon>
        <taxon>Myida</taxon>
        <taxon>Dreissenoidea</taxon>
        <taxon>Dreissenidae</taxon>
        <taxon>Dreissena</taxon>
    </lineage>
</organism>
<keyword evidence="7" id="KW-1185">Reference proteome</keyword>
<dbReference type="AlphaFoldDB" id="A0A9D4IKG3"/>
<keyword evidence="3 4" id="KW-0687">Ribonucleoprotein</keyword>
<reference evidence="6" key="2">
    <citation type="submission" date="2020-11" db="EMBL/GenBank/DDBJ databases">
        <authorList>
            <person name="McCartney M.A."/>
            <person name="Auch B."/>
            <person name="Kono T."/>
            <person name="Mallez S."/>
            <person name="Becker A."/>
            <person name="Gohl D.M."/>
            <person name="Silverstein K.A.T."/>
            <person name="Koren S."/>
            <person name="Bechman K.B."/>
            <person name="Herman A."/>
            <person name="Abrahante J.E."/>
            <person name="Garbe J."/>
        </authorList>
    </citation>
    <scope>NUCLEOTIDE SEQUENCE</scope>
    <source>
        <strain evidence="6">Duluth1</strain>
        <tissue evidence="6">Whole animal</tissue>
    </source>
</reference>
<dbReference type="HAMAP" id="MF_00499">
    <property type="entry name" value="Ribosomal_eL13"/>
    <property type="match status" value="1"/>
</dbReference>
<dbReference type="Gene3D" id="1.20.5.110">
    <property type="match status" value="1"/>
</dbReference>
<comment type="caution">
    <text evidence="6">The sequence shown here is derived from an EMBL/GenBank/DDBJ whole genome shotgun (WGS) entry which is preliminary data.</text>
</comment>
<evidence type="ECO:0000313" key="7">
    <source>
        <dbReference type="Proteomes" id="UP000828390"/>
    </source>
</evidence>
<dbReference type="GO" id="GO:0003723">
    <property type="term" value="F:RNA binding"/>
    <property type="evidence" value="ECO:0007669"/>
    <property type="project" value="TreeGrafter"/>
</dbReference>